<dbReference type="InterPro" id="IPR043502">
    <property type="entry name" value="DNA/RNA_pol_sf"/>
</dbReference>
<dbReference type="CDD" id="cd01647">
    <property type="entry name" value="RT_LTR"/>
    <property type="match status" value="1"/>
</dbReference>
<dbReference type="InterPro" id="IPR000477">
    <property type="entry name" value="RT_dom"/>
</dbReference>
<keyword evidence="4" id="KW-0540">Nuclease</keyword>
<name>A0ABQ7QTE9_PLUXY</name>
<gene>
    <name evidence="11" type="ORF">JYU34_005508</name>
</gene>
<dbReference type="InterPro" id="IPR012337">
    <property type="entry name" value="RNaseH-like_sf"/>
</dbReference>
<dbReference type="Pfam" id="PF17921">
    <property type="entry name" value="Integrase_H2C2"/>
    <property type="match status" value="1"/>
</dbReference>
<sequence>MLRDGVIEPVDASDWATPLVIANKADGSLRLCADYKVTLNRVLAVDKYPVPKIEDLFTNLNGTSIYSKIDLSQAYNQVLLDDTSKFTVINTHRGLFKYNRLVYGLASSPGIFQRIMSNIFKDIPNVIVFLDDILCASSTIEEHFETLNKILDRLRDHGLKIKREKCVFFTNEIKFLGYVIDHNGIRADPDKVKPILRMTPPKDVSQLRSFLGMINFYAKFINNLSYTLAPLYDLLKKDQAWIWGPEQMLAFEKVKSLLCHAEVLCHYDVSRPAVLTVDASSRGLGAVLAQGDATGRERPVAYASRALTNAEQNYSQIHKEALAIVYAVKKFHQYLYGRRFVLKTDHKPLVSIFGPGTGIPNMTASRLQRWALTLSAYDFDIQYVSTDRNTADCLSRMIAEHRAEGGRLSGDDLVPEQTYLHFATEAFLLDYNDLKKMTQRDPVLSRVLSYVRDGWPNEVEIRELKPFVTRKNELYTELGCLMWGHRVVVPAECRDKVLKEIHDSHMGIVKSKCIARSYVWFPGIDEALEAMCRACAVCAAVADAPPAHAPRAWPWPDRPWSRLHLDFLGPIEGSTYLVLVDACSKWIEIWKMNSTSARNVIAKLRESFARFGLAKQIVTDNGPPFSSNEFIQFLTNNGIKSIHSAPYHPASNGAAENAVRTCKKVIKKALIQGVDVETALCRFLLIYRNTEHCTTGETPAKLLQGRNLRTRLDMLKPSRSDHVREAQQRQLAAAGGAERGLAPGDLVWARGYRPGARWLAGRISEKCGDTNYKVKMLDGTEIHRHIDQLKKRVEHSTHSTPVRVEGSRPKNISNPFIYPCEPSEGQGRGGGAEAGAAAPAALADQARLDPAPGPVPHPRPQRDRRPPHRFGIDDVF</sequence>
<evidence type="ECO:0000256" key="7">
    <source>
        <dbReference type="ARBA" id="ARBA00022918"/>
    </source>
</evidence>
<comment type="caution">
    <text evidence="11">The sequence shown here is derived from an EMBL/GenBank/DDBJ whole genome shotgun (WGS) entry which is preliminary data.</text>
</comment>
<evidence type="ECO:0000259" key="10">
    <source>
        <dbReference type="PROSITE" id="PS50994"/>
    </source>
</evidence>
<evidence type="ECO:0000259" key="9">
    <source>
        <dbReference type="PROSITE" id="PS50878"/>
    </source>
</evidence>
<dbReference type="Proteomes" id="UP000823941">
    <property type="component" value="Chromosome 8"/>
</dbReference>
<evidence type="ECO:0000256" key="8">
    <source>
        <dbReference type="SAM" id="MobiDB-lite"/>
    </source>
</evidence>
<dbReference type="Pfam" id="PF17917">
    <property type="entry name" value="RT_RNaseH"/>
    <property type="match status" value="1"/>
</dbReference>
<dbReference type="PANTHER" id="PTHR37984:SF5">
    <property type="entry name" value="PROTEIN NYNRIN-LIKE"/>
    <property type="match status" value="1"/>
</dbReference>
<dbReference type="EMBL" id="JAHIBW010000008">
    <property type="protein sequence ID" value="KAG7308314.1"/>
    <property type="molecule type" value="Genomic_DNA"/>
</dbReference>
<dbReference type="InterPro" id="IPR001584">
    <property type="entry name" value="Integrase_cat-core"/>
</dbReference>
<dbReference type="InterPro" id="IPR036397">
    <property type="entry name" value="RNaseH_sf"/>
</dbReference>
<organism evidence="11 12">
    <name type="scientific">Plutella xylostella</name>
    <name type="common">Diamondback moth</name>
    <name type="synonym">Plutella maculipennis</name>
    <dbReference type="NCBI Taxonomy" id="51655"/>
    <lineage>
        <taxon>Eukaryota</taxon>
        <taxon>Metazoa</taxon>
        <taxon>Ecdysozoa</taxon>
        <taxon>Arthropoda</taxon>
        <taxon>Hexapoda</taxon>
        <taxon>Insecta</taxon>
        <taxon>Pterygota</taxon>
        <taxon>Neoptera</taxon>
        <taxon>Endopterygota</taxon>
        <taxon>Lepidoptera</taxon>
        <taxon>Glossata</taxon>
        <taxon>Ditrysia</taxon>
        <taxon>Yponomeutoidea</taxon>
        <taxon>Plutellidae</taxon>
        <taxon>Plutella</taxon>
    </lineage>
</organism>
<keyword evidence="3" id="KW-0548">Nucleotidyltransferase</keyword>
<feature type="compositionally biased region" description="Low complexity" evidence="8">
    <location>
        <begin position="834"/>
        <end position="850"/>
    </location>
</feature>
<evidence type="ECO:0000256" key="1">
    <source>
        <dbReference type="ARBA" id="ARBA00012493"/>
    </source>
</evidence>
<dbReference type="SUPFAM" id="SSF53098">
    <property type="entry name" value="Ribonuclease H-like"/>
    <property type="match status" value="1"/>
</dbReference>
<dbReference type="InterPro" id="IPR041373">
    <property type="entry name" value="RT_RNaseH"/>
</dbReference>
<feature type="region of interest" description="Disordered" evidence="8">
    <location>
        <begin position="793"/>
        <end position="876"/>
    </location>
</feature>
<dbReference type="InterPro" id="IPR043128">
    <property type="entry name" value="Rev_trsase/Diguanyl_cyclase"/>
</dbReference>
<reference evidence="11 12" key="1">
    <citation type="submission" date="2021-06" db="EMBL/GenBank/DDBJ databases">
        <title>A haploid diamondback moth (Plutella xylostella L.) genome assembly resolves 31 chromosomes and identifies a diamide resistance mutation.</title>
        <authorList>
            <person name="Ward C.M."/>
            <person name="Perry K.D."/>
            <person name="Baker G."/>
            <person name="Powis K."/>
            <person name="Heckel D.G."/>
            <person name="Baxter S.W."/>
        </authorList>
    </citation>
    <scope>NUCLEOTIDE SEQUENCE [LARGE SCALE GENOMIC DNA]</scope>
    <source>
        <strain evidence="11 12">LV</strain>
        <tissue evidence="11">Single pupa</tissue>
    </source>
</reference>
<dbReference type="Gene3D" id="3.30.420.10">
    <property type="entry name" value="Ribonuclease H-like superfamily/Ribonuclease H"/>
    <property type="match status" value="1"/>
</dbReference>
<evidence type="ECO:0000313" key="11">
    <source>
        <dbReference type="EMBL" id="KAG7308314.1"/>
    </source>
</evidence>
<evidence type="ECO:0000256" key="2">
    <source>
        <dbReference type="ARBA" id="ARBA00022679"/>
    </source>
</evidence>
<dbReference type="EC" id="2.7.7.49" evidence="1"/>
<evidence type="ECO:0000256" key="4">
    <source>
        <dbReference type="ARBA" id="ARBA00022722"/>
    </source>
</evidence>
<keyword evidence="7" id="KW-0695">RNA-directed DNA polymerase</keyword>
<evidence type="ECO:0000256" key="3">
    <source>
        <dbReference type="ARBA" id="ARBA00022695"/>
    </source>
</evidence>
<dbReference type="InterPro" id="IPR050951">
    <property type="entry name" value="Retrovirus_Pol_polyprotein"/>
</dbReference>
<feature type="domain" description="Reverse transcriptase" evidence="9">
    <location>
        <begin position="1"/>
        <end position="180"/>
    </location>
</feature>
<dbReference type="Gene3D" id="1.10.340.70">
    <property type="match status" value="1"/>
</dbReference>
<dbReference type="PROSITE" id="PS50994">
    <property type="entry name" value="INTEGRASE"/>
    <property type="match status" value="1"/>
</dbReference>
<dbReference type="PROSITE" id="PS50878">
    <property type="entry name" value="RT_POL"/>
    <property type="match status" value="1"/>
</dbReference>
<evidence type="ECO:0000313" key="12">
    <source>
        <dbReference type="Proteomes" id="UP000823941"/>
    </source>
</evidence>
<dbReference type="SUPFAM" id="SSF56672">
    <property type="entry name" value="DNA/RNA polymerases"/>
    <property type="match status" value="1"/>
</dbReference>
<keyword evidence="2" id="KW-0808">Transferase</keyword>
<evidence type="ECO:0000256" key="5">
    <source>
        <dbReference type="ARBA" id="ARBA00022759"/>
    </source>
</evidence>
<dbReference type="Gene3D" id="3.30.70.270">
    <property type="match status" value="2"/>
</dbReference>
<dbReference type="Pfam" id="PF00665">
    <property type="entry name" value="rve"/>
    <property type="match status" value="1"/>
</dbReference>
<keyword evidence="5" id="KW-0255">Endonuclease</keyword>
<dbReference type="Gene3D" id="3.10.10.10">
    <property type="entry name" value="HIV Type 1 Reverse Transcriptase, subunit A, domain 1"/>
    <property type="match status" value="1"/>
</dbReference>
<dbReference type="CDD" id="cd09274">
    <property type="entry name" value="RNase_HI_RT_Ty3"/>
    <property type="match status" value="1"/>
</dbReference>
<feature type="domain" description="Integrase catalytic" evidence="10">
    <location>
        <begin position="555"/>
        <end position="707"/>
    </location>
</feature>
<dbReference type="Pfam" id="PF00078">
    <property type="entry name" value="RVT_1"/>
    <property type="match status" value="1"/>
</dbReference>
<keyword evidence="12" id="KW-1185">Reference proteome</keyword>
<proteinExistence type="predicted"/>
<protein>
    <recommendedName>
        <fullName evidence="1">RNA-directed DNA polymerase</fullName>
        <ecNumber evidence="1">2.7.7.49</ecNumber>
    </recommendedName>
</protein>
<accession>A0ABQ7QTE9</accession>
<evidence type="ECO:0000256" key="6">
    <source>
        <dbReference type="ARBA" id="ARBA00022801"/>
    </source>
</evidence>
<dbReference type="InterPro" id="IPR041588">
    <property type="entry name" value="Integrase_H2C2"/>
</dbReference>
<keyword evidence="6" id="KW-0378">Hydrolase</keyword>
<dbReference type="PANTHER" id="PTHR37984">
    <property type="entry name" value="PROTEIN CBG26694"/>
    <property type="match status" value="1"/>
</dbReference>